<dbReference type="Proteomes" id="UP000540656">
    <property type="component" value="Unassembled WGS sequence"/>
</dbReference>
<protein>
    <submittedName>
        <fullName evidence="3">Uncharacterized protein (DUF58 family)</fullName>
    </submittedName>
</protein>
<organism evidence="3 4">
    <name type="scientific">Nocardioides daedukensis</name>
    <dbReference type="NCBI Taxonomy" id="634462"/>
    <lineage>
        <taxon>Bacteria</taxon>
        <taxon>Bacillati</taxon>
        <taxon>Actinomycetota</taxon>
        <taxon>Actinomycetes</taxon>
        <taxon>Propionibacteriales</taxon>
        <taxon>Nocardioidaceae</taxon>
        <taxon>Nocardioides</taxon>
    </lineage>
</organism>
<feature type="transmembrane region" description="Helical" evidence="1">
    <location>
        <begin position="36"/>
        <end position="53"/>
    </location>
</feature>
<dbReference type="PANTHER" id="PTHR34351:SF1">
    <property type="entry name" value="SLR1927 PROTEIN"/>
    <property type="match status" value="1"/>
</dbReference>
<comment type="caution">
    <text evidence="3">The sequence shown here is derived from an EMBL/GenBank/DDBJ whole genome shotgun (WGS) entry which is preliminary data.</text>
</comment>
<reference evidence="3 4" key="1">
    <citation type="submission" date="2020-07" db="EMBL/GenBank/DDBJ databases">
        <title>Sequencing the genomes of 1000 actinobacteria strains.</title>
        <authorList>
            <person name="Klenk H.-P."/>
        </authorList>
    </citation>
    <scope>NUCLEOTIDE SEQUENCE [LARGE SCALE GENOMIC DNA]</scope>
    <source>
        <strain evidence="3 4">DSM 23819</strain>
    </source>
</reference>
<evidence type="ECO:0000256" key="1">
    <source>
        <dbReference type="SAM" id="Phobius"/>
    </source>
</evidence>
<dbReference type="Pfam" id="PF01882">
    <property type="entry name" value="DUF58"/>
    <property type="match status" value="1"/>
</dbReference>
<name>A0A7Y9S0N7_9ACTN</name>
<keyword evidence="1" id="KW-0812">Transmembrane</keyword>
<evidence type="ECO:0000313" key="4">
    <source>
        <dbReference type="Proteomes" id="UP000540656"/>
    </source>
</evidence>
<feature type="transmembrane region" description="Helical" evidence="1">
    <location>
        <begin position="12"/>
        <end position="30"/>
    </location>
</feature>
<keyword evidence="4" id="KW-1185">Reference proteome</keyword>
<gene>
    <name evidence="3" type="ORF">BJ980_000906</name>
</gene>
<keyword evidence="1" id="KW-0472">Membrane</keyword>
<evidence type="ECO:0000313" key="3">
    <source>
        <dbReference type="EMBL" id="NYG57983.1"/>
    </source>
</evidence>
<dbReference type="PANTHER" id="PTHR34351">
    <property type="entry name" value="SLR1927 PROTEIN-RELATED"/>
    <property type="match status" value="1"/>
</dbReference>
<dbReference type="InterPro" id="IPR002881">
    <property type="entry name" value="DUF58"/>
</dbReference>
<dbReference type="EMBL" id="JACCAA010000001">
    <property type="protein sequence ID" value="NYG57983.1"/>
    <property type="molecule type" value="Genomic_DNA"/>
</dbReference>
<accession>A0A7Y9S0N7</accession>
<keyword evidence="1" id="KW-1133">Transmembrane helix</keyword>
<dbReference type="AlphaFoldDB" id="A0A7Y9S0N7"/>
<feature type="domain" description="DUF58" evidence="2">
    <location>
        <begin position="201"/>
        <end position="287"/>
    </location>
</feature>
<sequence>MASGLSALTVRGRAFLAAGITAVVCAMVLGQNSLSRIGVLLVALALLAALMVGRSRYQLALDRTVSPQLVQAGSPSQVHLELVNEGRGRTGVMLLEETLPFVLGSRPRFVLGGLRAGTHRSVTYQVRSDVRGRYLIGPLTVRLRDPFGLVEVGRAFTSTVPVTVTPRTIALPAVPLNGDWTGSGDNRPRAFATGSAEDVTVREYHHGDDLRRVHWRTSARTGDLMVRREEQPWQSRATVFLDNRLGAHRGSGAASSLETAVSMAASIAVHLTQRGFMVRLVTADGEDPNTAWHDRTSAVNTAPLLEALAMVSLSKRPDLDTDWLIDSSHTSMLVGVLGALNKHDHEVIRRMRLHGSRPMAIALDVEAWVSGGVQSPGSTAGELSSLGWRAVDARPVDRLPRLWEELSRRSAGLKHGVRG</sequence>
<proteinExistence type="predicted"/>
<dbReference type="RefSeq" id="WP_179501191.1">
    <property type="nucleotide sequence ID" value="NZ_JACCAA010000001.1"/>
</dbReference>
<evidence type="ECO:0000259" key="2">
    <source>
        <dbReference type="Pfam" id="PF01882"/>
    </source>
</evidence>